<name>A0A9Q3ILE4_9BASI</name>
<reference evidence="2" key="1">
    <citation type="submission" date="2021-03" db="EMBL/GenBank/DDBJ databases">
        <title>Draft genome sequence of rust myrtle Austropuccinia psidii MF-1, a brazilian biotype.</title>
        <authorList>
            <person name="Quecine M.C."/>
            <person name="Pachon D.M.R."/>
            <person name="Bonatelli M.L."/>
            <person name="Correr F.H."/>
            <person name="Franceschini L.M."/>
            <person name="Leite T.F."/>
            <person name="Margarido G.R.A."/>
            <person name="Almeida C.A."/>
            <person name="Ferrarezi J.A."/>
            <person name="Labate C.A."/>
        </authorList>
    </citation>
    <scope>NUCLEOTIDE SEQUENCE</scope>
    <source>
        <strain evidence="2">MF-1</strain>
    </source>
</reference>
<sequence>MVSTNPNIEHQEGNDTKPNCKRKLTKSQRQHINDSKQIMSHLGHLNRAYKDFSTISIDKKSVNASWLKLPSVNTLPHPYVIIDKTEKPFLTVIFQEITPFENSSGHAQILKYLIMTLMTLSHNGQEIKTNKQVLVGIMKVIGFCQGSYSGKSSCV</sequence>
<proteinExistence type="predicted"/>
<dbReference type="EMBL" id="AVOT02047911">
    <property type="protein sequence ID" value="MBW0543174.1"/>
    <property type="molecule type" value="Genomic_DNA"/>
</dbReference>
<organism evidence="2 3">
    <name type="scientific">Austropuccinia psidii MF-1</name>
    <dbReference type="NCBI Taxonomy" id="1389203"/>
    <lineage>
        <taxon>Eukaryota</taxon>
        <taxon>Fungi</taxon>
        <taxon>Dikarya</taxon>
        <taxon>Basidiomycota</taxon>
        <taxon>Pucciniomycotina</taxon>
        <taxon>Pucciniomycetes</taxon>
        <taxon>Pucciniales</taxon>
        <taxon>Sphaerophragmiaceae</taxon>
        <taxon>Austropuccinia</taxon>
    </lineage>
</organism>
<dbReference type="AlphaFoldDB" id="A0A9Q3ILE4"/>
<gene>
    <name evidence="2" type="ORF">O181_082889</name>
</gene>
<comment type="caution">
    <text evidence="2">The sequence shown here is derived from an EMBL/GenBank/DDBJ whole genome shotgun (WGS) entry which is preliminary data.</text>
</comment>
<feature type="region of interest" description="Disordered" evidence="1">
    <location>
        <begin position="1"/>
        <end position="22"/>
    </location>
</feature>
<keyword evidence="3" id="KW-1185">Reference proteome</keyword>
<evidence type="ECO:0000256" key="1">
    <source>
        <dbReference type="SAM" id="MobiDB-lite"/>
    </source>
</evidence>
<evidence type="ECO:0000313" key="3">
    <source>
        <dbReference type="Proteomes" id="UP000765509"/>
    </source>
</evidence>
<protein>
    <submittedName>
        <fullName evidence="2">Uncharacterized protein</fullName>
    </submittedName>
</protein>
<dbReference type="Proteomes" id="UP000765509">
    <property type="component" value="Unassembled WGS sequence"/>
</dbReference>
<evidence type="ECO:0000313" key="2">
    <source>
        <dbReference type="EMBL" id="MBW0543174.1"/>
    </source>
</evidence>
<accession>A0A9Q3ILE4</accession>